<dbReference type="GeneTree" id="ENSGT00940000164008"/>
<dbReference type="InterPro" id="IPR013087">
    <property type="entry name" value="Znf_C2H2_type"/>
</dbReference>
<accession>G3U9B4</accession>
<proteinExistence type="predicted"/>
<feature type="domain" description="SCAN box" evidence="13">
    <location>
        <begin position="41"/>
        <end position="116"/>
    </location>
</feature>
<dbReference type="SMART" id="SM00431">
    <property type="entry name" value="SCAN"/>
    <property type="match status" value="1"/>
</dbReference>
<evidence type="ECO:0000256" key="6">
    <source>
        <dbReference type="ARBA" id="ARBA00023015"/>
    </source>
</evidence>
<protein>
    <submittedName>
        <fullName evidence="14">Zinc finger and SCAN domain containing 1</fullName>
    </submittedName>
</protein>
<dbReference type="InterPro" id="IPR036236">
    <property type="entry name" value="Znf_C2H2_sf"/>
</dbReference>
<keyword evidence="3" id="KW-0677">Repeat</keyword>
<organism evidence="14 15">
    <name type="scientific">Loxodonta africana</name>
    <name type="common">African elephant</name>
    <dbReference type="NCBI Taxonomy" id="9785"/>
    <lineage>
        <taxon>Eukaryota</taxon>
        <taxon>Metazoa</taxon>
        <taxon>Chordata</taxon>
        <taxon>Craniata</taxon>
        <taxon>Vertebrata</taxon>
        <taxon>Euteleostomi</taxon>
        <taxon>Mammalia</taxon>
        <taxon>Eutheria</taxon>
        <taxon>Afrotheria</taxon>
        <taxon>Proboscidea</taxon>
        <taxon>Elephantidae</taxon>
        <taxon>Loxodonta</taxon>
    </lineage>
</organism>
<dbReference type="PANTHER" id="PTHR45935">
    <property type="entry name" value="PROTEIN ZBED8-RELATED"/>
    <property type="match status" value="1"/>
</dbReference>
<evidence type="ECO:0000256" key="1">
    <source>
        <dbReference type="ARBA" id="ARBA00004123"/>
    </source>
</evidence>
<reference evidence="14 15" key="1">
    <citation type="submission" date="2009-06" db="EMBL/GenBank/DDBJ databases">
        <title>The Genome Sequence of Loxodonta africana (African elephant).</title>
        <authorList>
            <person name="Di Palma F."/>
            <person name="Heiman D."/>
            <person name="Young S."/>
            <person name="Johnson J."/>
            <person name="Lander E.S."/>
            <person name="Lindblad-Toh K."/>
        </authorList>
    </citation>
    <scope>NUCLEOTIDE SEQUENCE [LARGE SCALE GENOMIC DNA]</scope>
    <source>
        <strain evidence="14 15">Isolate ISIS603380</strain>
    </source>
</reference>
<evidence type="ECO:0000313" key="14">
    <source>
        <dbReference type="Ensembl" id="ENSLAFP00000024422.1"/>
    </source>
</evidence>
<dbReference type="GO" id="GO:0005634">
    <property type="term" value="C:nucleus"/>
    <property type="evidence" value="ECO:0007669"/>
    <property type="project" value="UniProtKB-SubCell"/>
</dbReference>
<evidence type="ECO:0000259" key="12">
    <source>
        <dbReference type="PROSITE" id="PS50157"/>
    </source>
</evidence>
<dbReference type="PANTHER" id="PTHR45935:SF15">
    <property type="entry name" value="SCAN BOX DOMAIN-CONTAINING PROTEIN"/>
    <property type="match status" value="1"/>
</dbReference>
<evidence type="ECO:0000256" key="2">
    <source>
        <dbReference type="ARBA" id="ARBA00022723"/>
    </source>
</evidence>
<evidence type="ECO:0000256" key="9">
    <source>
        <dbReference type="PROSITE-ProRule" id="PRU00042"/>
    </source>
</evidence>
<keyword evidence="7" id="KW-0804">Transcription</keyword>
<evidence type="ECO:0000256" key="8">
    <source>
        <dbReference type="ARBA" id="ARBA00023242"/>
    </source>
</evidence>
<dbReference type="HOGENOM" id="CLU_002678_49_8_1"/>
<feature type="compositionally biased region" description="Basic and acidic residues" evidence="11">
    <location>
        <begin position="130"/>
        <end position="139"/>
    </location>
</feature>
<evidence type="ECO:0000256" key="10">
    <source>
        <dbReference type="PROSITE-ProRule" id="PRU00187"/>
    </source>
</evidence>
<evidence type="ECO:0000259" key="13">
    <source>
        <dbReference type="PROSITE" id="PS50804"/>
    </source>
</evidence>
<feature type="compositionally biased region" description="Low complexity" evidence="11">
    <location>
        <begin position="281"/>
        <end position="301"/>
    </location>
</feature>
<keyword evidence="15" id="KW-1185">Reference proteome</keyword>
<evidence type="ECO:0000313" key="15">
    <source>
        <dbReference type="Proteomes" id="UP000007646"/>
    </source>
</evidence>
<sequence>MLPLARGFASCRSTQTPAPSEKDGAVRPASPGDAEAWHLCFRQFKYCTVTGLQQALSQLWTLCHLWLWPDTCSKEQILELLVLEQFLSSLTCKMRSWVQSQGPQTCREATSLVEDLMQMFQQEVVVSLDSDGHQDRGTGEEEDRNSMRLPRAQSQRDPAQASELAQEVAAMGLRQGDQWLELAQWSLHTKVRVEFLGISGAMASPVYFPLKPSVWNTPPSHQPIFAAPKSSALPGPVLAGPLRPNPLLLAPPRRERGSEESGQAAATRLSFLTRTGTCAEKTTTGAAEETTATGGARAPRAPLSGQPLECAECGEVSPWVTHFIEHQKGHNREVPFPCPECRKGFLHASVLAEHRKIRRLEPPRKKAHPGEGRRAKDPSHYGMRSPASHSPERPFEGSVCGKTFPWMAHLINHQKLHAA</sequence>
<keyword evidence="8 10" id="KW-0539">Nucleus</keyword>
<dbReference type="Gene3D" id="1.10.4020.10">
    <property type="entry name" value="DNA breaking-rejoining enzymes"/>
    <property type="match status" value="1"/>
</dbReference>
<dbReference type="FunCoup" id="G3U9B4">
    <property type="interactions" value="3"/>
</dbReference>
<feature type="domain" description="C2H2-type" evidence="12">
    <location>
        <begin position="395"/>
        <end position="419"/>
    </location>
</feature>
<reference evidence="14" key="3">
    <citation type="submission" date="2025-09" db="UniProtKB">
        <authorList>
            <consortium name="Ensembl"/>
        </authorList>
    </citation>
    <scope>IDENTIFICATION</scope>
    <source>
        <strain evidence="14">Isolate ISIS603380</strain>
    </source>
</reference>
<dbReference type="OMA" id="HTVHGHM"/>
<dbReference type="InParanoid" id="G3U9B4"/>
<keyword evidence="5" id="KW-0862">Zinc</keyword>
<dbReference type="GO" id="GO:1990837">
    <property type="term" value="F:sequence-specific double-stranded DNA binding"/>
    <property type="evidence" value="ECO:0007669"/>
    <property type="project" value="Ensembl"/>
</dbReference>
<dbReference type="SUPFAM" id="SSF57667">
    <property type="entry name" value="beta-beta-alpha zinc fingers"/>
    <property type="match status" value="2"/>
</dbReference>
<dbReference type="GO" id="GO:0008270">
    <property type="term" value="F:zinc ion binding"/>
    <property type="evidence" value="ECO:0007669"/>
    <property type="project" value="UniProtKB-KW"/>
</dbReference>
<feature type="region of interest" description="Disordered" evidence="11">
    <location>
        <begin position="281"/>
        <end position="303"/>
    </location>
</feature>
<keyword evidence="4 9" id="KW-0863">Zinc-finger</keyword>
<gene>
    <name evidence="14" type="primary">ZSCAN1</name>
</gene>
<evidence type="ECO:0000256" key="11">
    <source>
        <dbReference type="SAM" id="MobiDB-lite"/>
    </source>
</evidence>
<evidence type="ECO:0000256" key="7">
    <source>
        <dbReference type="ARBA" id="ARBA00023163"/>
    </source>
</evidence>
<dbReference type="STRING" id="9785.ENSLAFP00000024422"/>
<evidence type="ECO:0000256" key="3">
    <source>
        <dbReference type="ARBA" id="ARBA00022737"/>
    </source>
</evidence>
<dbReference type="InterPro" id="IPR003309">
    <property type="entry name" value="SCAN_dom"/>
</dbReference>
<feature type="region of interest" description="Disordered" evidence="11">
    <location>
        <begin position="358"/>
        <end position="396"/>
    </location>
</feature>
<dbReference type="PROSITE" id="PS50157">
    <property type="entry name" value="ZINC_FINGER_C2H2_2"/>
    <property type="match status" value="3"/>
</dbReference>
<dbReference type="Ensembl" id="ENSLAFT00000032453.1">
    <property type="protein sequence ID" value="ENSLAFP00000024422.1"/>
    <property type="gene ID" value="ENSLAFG00000029241.1"/>
</dbReference>
<dbReference type="eggNOG" id="KOG1721">
    <property type="taxonomic scope" value="Eukaryota"/>
</dbReference>
<keyword evidence="6" id="KW-0805">Transcription regulation</keyword>
<evidence type="ECO:0000256" key="4">
    <source>
        <dbReference type="ARBA" id="ARBA00022771"/>
    </source>
</evidence>
<feature type="region of interest" description="Disordered" evidence="11">
    <location>
        <begin position="130"/>
        <end position="165"/>
    </location>
</feature>
<dbReference type="FunFam" id="1.10.4020.10:FF:000001">
    <property type="entry name" value="zinc finger protein 263 isoform X1"/>
    <property type="match status" value="1"/>
</dbReference>
<dbReference type="Gene3D" id="3.30.160.60">
    <property type="entry name" value="Classic Zinc Finger"/>
    <property type="match status" value="2"/>
</dbReference>
<evidence type="ECO:0000256" key="5">
    <source>
        <dbReference type="ARBA" id="ARBA00022833"/>
    </source>
</evidence>
<dbReference type="Proteomes" id="UP000007646">
    <property type="component" value="Unassembled WGS sequence"/>
</dbReference>
<dbReference type="InterPro" id="IPR038269">
    <property type="entry name" value="SCAN_sf"/>
</dbReference>
<dbReference type="InterPro" id="IPR050916">
    <property type="entry name" value="SCAN-C2H2_zinc_finger"/>
</dbReference>
<feature type="region of interest" description="Disordered" evidence="11">
    <location>
        <begin position="1"/>
        <end position="28"/>
    </location>
</feature>
<dbReference type="CDD" id="cd07936">
    <property type="entry name" value="SCAN"/>
    <property type="match status" value="1"/>
</dbReference>
<feature type="compositionally biased region" description="Basic and acidic residues" evidence="11">
    <location>
        <begin position="359"/>
        <end position="379"/>
    </location>
</feature>
<dbReference type="SUPFAM" id="SSF47353">
    <property type="entry name" value="Retrovirus capsid dimerization domain-like"/>
    <property type="match status" value="1"/>
</dbReference>
<name>G3U9B4_LOXAF</name>
<feature type="domain" description="C2H2-type" evidence="12">
    <location>
        <begin position="308"/>
        <end position="335"/>
    </location>
</feature>
<dbReference type="FunFam" id="3.30.160.60:FF:000012">
    <property type="entry name" value="RB-associated KRAB zinc finger protein-like"/>
    <property type="match status" value="1"/>
</dbReference>
<reference evidence="14" key="2">
    <citation type="submission" date="2025-08" db="UniProtKB">
        <authorList>
            <consortium name="Ensembl"/>
        </authorList>
    </citation>
    <scope>IDENTIFICATION</scope>
    <source>
        <strain evidence="14">Isolate ISIS603380</strain>
    </source>
</reference>
<keyword evidence="2" id="KW-0479">Metal-binding</keyword>
<dbReference type="SMART" id="SM00355">
    <property type="entry name" value="ZnF_C2H2"/>
    <property type="match status" value="3"/>
</dbReference>
<feature type="domain" description="C2H2-type" evidence="12">
    <location>
        <begin position="336"/>
        <end position="363"/>
    </location>
</feature>
<dbReference type="Pfam" id="PF02023">
    <property type="entry name" value="SCAN"/>
    <property type="match status" value="1"/>
</dbReference>
<comment type="subcellular location">
    <subcellularLocation>
        <location evidence="1 10">Nucleus</location>
    </subcellularLocation>
</comment>
<dbReference type="AlphaFoldDB" id="G3U9B4"/>
<dbReference type="PROSITE" id="PS50804">
    <property type="entry name" value="SCAN_BOX"/>
    <property type="match status" value="1"/>
</dbReference>